<proteinExistence type="predicted"/>
<evidence type="ECO:0000313" key="3">
    <source>
        <dbReference type="Proteomes" id="UP000663860"/>
    </source>
</evidence>
<protein>
    <recommendedName>
        <fullName evidence="1">F-box domain-containing protein</fullName>
    </recommendedName>
</protein>
<reference evidence="2" key="1">
    <citation type="submission" date="2021-02" db="EMBL/GenBank/DDBJ databases">
        <authorList>
            <person name="Nowell W R."/>
        </authorList>
    </citation>
    <scope>NUCLEOTIDE SEQUENCE</scope>
</reference>
<comment type="caution">
    <text evidence="2">The sequence shown here is derived from an EMBL/GenBank/DDBJ whole genome shotgun (WGS) entry which is preliminary data.</text>
</comment>
<name>A0A813RH45_9BILA</name>
<dbReference type="InterPro" id="IPR001810">
    <property type="entry name" value="F-box_dom"/>
</dbReference>
<organism evidence="2 3">
    <name type="scientific">Adineta steineri</name>
    <dbReference type="NCBI Taxonomy" id="433720"/>
    <lineage>
        <taxon>Eukaryota</taxon>
        <taxon>Metazoa</taxon>
        <taxon>Spiralia</taxon>
        <taxon>Gnathifera</taxon>
        <taxon>Rotifera</taxon>
        <taxon>Eurotatoria</taxon>
        <taxon>Bdelloidea</taxon>
        <taxon>Adinetida</taxon>
        <taxon>Adinetidae</taxon>
        <taxon>Adineta</taxon>
    </lineage>
</organism>
<dbReference type="Pfam" id="PF00646">
    <property type="entry name" value="F-box"/>
    <property type="match status" value="1"/>
</dbReference>
<gene>
    <name evidence="2" type="ORF">IZO911_LOCUS6029</name>
</gene>
<dbReference type="Proteomes" id="UP000663860">
    <property type="component" value="Unassembled WGS sequence"/>
</dbReference>
<dbReference type="EMBL" id="CAJNOE010000037">
    <property type="protein sequence ID" value="CAF0784364.1"/>
    <property type="molecule type" value="Genomic_DNA"/>
</dbReference>
<evidence type="ECO:0000313" key="2">
    <source>
        <dbReference type="EMBL" id="CAF0784364.1"/>
    </source>
</evidence>
<sequence>MSNGIVPSMETLPVELLHRIFDDVDTETILFSVRSVSRLFRAVVNTYNRYCLNMKSIPKSNFYLLCRFIKPCNVISLTLSNDEKSSDQIDLFVSLVRLRQFTCLRSITLLNIDQFQLNFILKRINLQSLTALSFTIRKYDDRRTKTTNNLLLSLTSHSKLRKLEYDITAKRMAKVTWPINSTIQYLTINNSITMDCLLTILQSSPYLHTITMKKKFDELYNHSLIPKYSSSTSFQQLRSLTIEELNLTIDQLESYLSLTPSLVYLKLIGRIHTLDGKRWEQFIELNLPHLNKFEFFFTHQDPVNRTHEDLQLMLASFQTLFWTEHKKWLINCEYYFDYSTYIRIYTKPICKSSLEYEPKFKKLSLSTSDEVIEDNPSVMTNVESMVFTWDRFLSGDVDEKKAITNRPLFAKVIEVDINLCWSWMLFSFHSFSILIDVQQIHRMKLQIYCHRSHMKSTWTQVSILLEQACNLSSLMVDGNLHKKAICSAVENMYSLLPRQLKHLKIPINNLDKIERILGRCENLSTIRFNKKSKLSKEIIQWFRDNTTNSSYWKDKCTTIIWLGKKMIPSSDDTIPNKRIKLTDDRSNSESI</sequence>
<dbReference type="AlphaFoldDB" id="A0A813RH45"/>
<evidence type="ECO:0000259" key="1">
    <source>
        <dbReference type="PROSITE" id="PS50181"/>
    </source>
</evidence>
<dbReference type="InterPro" id="IPR036047">
    <property type="entry name" value="F-box-like_dom_sf"/>
</dbReference>
<accession>A0A813RH45</accession>
<dbReference type="PROSITE" id="PS50181">
    <property type="entry name" value="FBOX"/>
    <property type="match status" value="1"/>
</dbReference>
<feature type="domain" description="F-box" evidence="1">
    <location>
        <begin position="6"/>
        <end position="54"/>
    </location>
</feature>
<dbReference type="SUPFAM" id="SSF81383">
    <property type="entry name" value="F-box domain"/>
    <property type="match status" value="1"/>
</dbReference>